<accession>A0A0G0Y5Y7</accession>
<dbReference type="GO" id="GO:0016209">
    <property type="term" value="F:antioxidant activity"/>
    <property type="evidence" value="ECO:0007669"/>
    <property type="project" value="InterPro"/>
</dbReference>
<protein>
    <submittedName>
        <fullName evidence="3">Peroxiredoxin-like protein</fullName>
    </submittedName>
</protein>
<reference evidence="3 4" key="1">
    <citation type="journal article" date="2015" name="Nature">
        <title>rRNA introns, odd ribosomes, and small enigmatic genomes across a large radiation of phyla.</title>
        <authorList>
            <person name="Brown C.T."/>
            <person name="Hug L.A."/>
            <person name="Thomas B.C."/>
            <person name="Sharon I."/>
            <person name="Castelle C.J."/>
            <person name="Singh A."/>
            <person name="Wilkins M.J."/>
            <person name="Williams K.H."/>
            <person name="Banfield J.F."/>
        </authorList>
    </citation>
    <scope>NUCLEOTIDE SEQUENCE [LARGE SCALE GENOMIC DNA]</scope>
</reference>
<evidence type="ECO:0000313" key="3">
    <source>
        <dbReference type="EMBL" id="KKS04896.1"/>
    </source>
</evidence>
<dbReference type="PATRIC" id="fig|1618411.3.peg.125"/>
<dbReference type="PANTHER" id="PTHR43640:SF1">
    <property type="entry name" value="THIOREDOXIN-DEPENDENT PEROXIREDOXIN"/>
    <property type="match status" value="1"/>
</dbReference>
<dbReference type="AlphaFoldDB" id="A0A0G0Y5Y7"/>
<feature type="domain" description="Thioredoxin" evidence="2">
    <location>
        <begin position="9"/>
        <end position="163"/>
    </location>
</feature>
<dbReference type="Proteomes" id="UP000034493">
    <property type="component" value="Unassembled WGS sequence"/>
</dbReference>
<dbReference type="PANTHER" id="PTHR43640">
    <property type="entry name" value="OS07G0260300 PROTEIN"/>
    <property type="match status" value="1"/>
</dbReference>
<evidence type="ECO:0000313" key="4">
    <source>
        <dbReference type="Proteomes" id="UP000034493"/>
    </source>
</evidence>
<dbReference type="InterPro" id="IPR036249">
    <property type="entry name" value="Thioredoxin-like_sf"/>
</dbReference>
<dbReference type="Pfam" id="PF00578">
    <property type="entry name" value="AhpC-TSA"/>
    <property type="match status" value="1"/>
</dbReference>
<dbReference type="CDD" id="cd02969">
    <property type="entry name" value="PRX_like1"/>
    <property type="match status" value="1"/>
</dbReference>
<gene>
    <name evidence="3" type="ORF">UU56_C0002G0036</name>
</gene>
<dbReference type="Gene3D" id="3.40.30.10">
    <property type="entry name" value="Glutaredoxin"/>
    <property type="match status" value="1"/>
</dbReference>
<name>A0A0G0Y5Y7_9BACT</name>
<dbReference type="InterPro" id="IPR000866">
    <property type="entry name" value="AhpC/TSA"/>
</dbReference>
<dbReference type="PROSITE" id="PS51352">
    <property type="entry name" value="THIOREDOXIN_2"/>
    <property type="match status" value="1"/>
</dbReference>
<comment type="caution">
    <text evidence="3">The sequence shown here is derived from an EMBL/GenBank/DDBJ whole genome shotgun (WGS) entry which is preliminary data.</text>
</comment>
<evidence type="ECO:0000256" key="1">
    <source>
        <dbReference type="SAM" id="MobiDB-lite"/>
    </source>
</evidence>
<proteinExistence type="predicted"/>
<dbReference type="EMBL" id="LCBC01000002">
    <property type="protein sequence ID" value="KKS04896.1"/>
    <property type="molecule type" value="Genomic_DNA"/>
</dbReference>
<organism evidence="3 4">
    <name type="scientific">Candidatus Curtissbacteria bacterium GW2011_GWA2_41_24</name>
    <dbReference type="NCBI Taxonomy" id="1618411"/>
    <lineage>
        <taxon>Bacteria</taxon>
        <taxon>Candidatus Curtissiibacteriota</taxon>
    </lineage>
</organism>
<feature type="region of interest" description="Disordered" evidence="1">
    <location>
        <begin position="164"/>
        <end position="184"/>
    </location>
</feature>
<dbReference type="SUPFAM" id="SSF52833">
    <property type="entry name" value="Thioredoxin-like"/>
    <property type="match status" value="1"/>
</dbReference>
<dbReference type="GO" id="GO:0016491">
    <property type="term" value="F:oxidoreductase activity"/>
    <property type="evidence" value="ECO:0007669"/>
    <property type="project" value="InterPro"/>
</dbReference>
<dbReference type="InterPro" id="IPR047262">
    <property type="entry name" value="PRX-like1"/>
</dbReference>
<sequence>MALTQSQKVEIDSSAPDFNLPATNGQNYSLDSFKNAHALVIVFTCNHCPYAKAAWPLLVKLAQEFKEKGVAFVAINPNDDKQYPEDSLEMMKQKVDEWQISFPYLRDETQEVARTYGAVCTPDVFVFNQNRKLYYHGRINDNWQEPQKVTKGELKDAIDALLMSNPPPTDQHPSMGCSIKWKTG</sequence>
<evidence type="ECO:0000259" key="2">
    <source>
        <dbReference type="PROSITE" id="PS51352"/>
    </source>
</evidence>
<dbReference type="InterPro" id="IPR013766">
    <property type="entry name" value="Thioredoxin_domain"/>
</dbReference>